<evidence type="ECO:0000313" key="4">
    <source>
        <dbReference type="Proteomes" id="UP001054846"/>
    </source>
</evidence>
<sequence length="1082" mass="118450">MSTSSNQSRDFVGQITAYFINSPVTILFAVALAVFSVIALVLTPKEENPQIVIPSAQITFTYPGAPAAVVERSLTTIMESKLRELEGIDHIYSVSQDSGSMIAVQFKVGTDWEKGIFTLQDQLFANRNFMPPGVSYEVHPSRTDDVPIVTLTLHSRLRSDNQLRRVAERLLEDLRQIPDTANLTISGGQPRMIAVDIDPDRLASRKLSPLTIAQALRNANTRLPGGDLANGQFRISVQGGNLFQTAQDVGRVLVGFGEDSSPIYLSDVATITDRYRSRTSYSRIHYRSDSDLTAPDPEINARPKGEFHSEPAVSIGIAKRKGTNAVAVAEAVFHRLGELKAQLPADIKIAVTRNDGYNAESTVENLFHELIVATLVVVVMMIMFLGWRDSLIVAVVIPLTLGTTIGIAWLTGHTINKVAMFALIISLGILVDDGVVIVENIHRRFELKPDLSWNEKLQEAVAAVSEIGSPTVLATFTVVLSFYPLNYITGLVGPYLAPLGFNVPVAMVLSLLLAITVTPYMAVRLIKIKPGQGHDADVTSSRIYRFYAGVMQPLLDSKFWRRVVLLTVTGLLLATLTLPLFQAVRVRVLPKGNDSTFLVQLDAPVGTDLDRTDRIVRDLEAVLRTHAEIINFETYAGTNAPIDFNALIKGGANRTEKHYADIRVHITDKAARGITTENLVIGLRPRLARVAAKYNAVVRILENPPGPPQRSTVLAEIYGPDRQMLRTLAKQVRQVFTHTTEVVDIDDSGKNQMPQVRLGVDQDKAMRSGIATSDIAQTLNMLVSGSDVSTFEVPGEILPVGIQVRFAPQFRQRIEDLNRIQLPAASGALLPLSELVLQGTEAADQPIFHKDNRPVAYVYGEMGDRSSLYAVFDQLAYFTSHPLPEGYHIEWDGEWRLTLDLFRDVGLALSAAMLMIYLLLVGQFKSFQVPIIILGSIPLALIGILIAFALNHAYFSALSLIGVIALAGMVVRNAIVLLEFIGKRLAEGENLKHAVLEAGAVRFRPILLTSLAAILGNAPILLDPIWAGLGWTIITGMMASSALTLVVIPLLYYGQQLKQQPQPPARPAEPPVEPPALNALET</sequence>
<gene>
    <name evidence="3" type="ORF">ISF26_11210</name>
</gene>
<feature type="transmembrane region" description="Helical" evidence="2">
    <location>
        <begin position="905"/>
        <end position="922"/>
    </location>
</feature>
<feature type="transmembrane region" description="Helical" evidence="2">
    <location>
        <begin position="460"/>
        <end position="483"/>
    </location>
</feature>
<dbReference type="Gene3D" id="3.30.70.1440">
    <property type="entry name" value="Multidrug efflux transporter AcrB pore domain"/>
    <property type="match status" value="1"/>
</dbReference>
<dbReference type="SUPFAM" id="SSF82866">
    <property type="entry name" value="Multidrug efflux transporter AcrB transmembrane domain"/>
    <property type="match status" value="2"/>
</dbReference>
<keyword evidence="2" id="KW-0812">Transmembrane</keyword>
<evidence type="ECO:0000313" key="3">
    <source>
        <dbReference type="EMBL" id="UFP96735.1"/>
    </source>
</evidence>
<accession>A0ABY3PSQ8</accession>
<dbReference type="SUPFAM" id="SSF82714">
    <property type="entry name" value="Multidrug efflux transporter AcrB TolC docking domain, DN and DC subdomains"/>
    <property type="match status" value="2"/>
</dbReference>
<feature type="transmembrane region" description="Helical" evidence="2">
    <location>
        <begin position="503"/>
        <end position="523"/>
    </location>
</feature>
<feature type="region of interest" description="Disordered" evidence="1">
    <location>
        <begin position="1060"/>
        <end position="1082"/>
    </location>
</feature>
<dbReference type="SUPFAM" id="SSF82693">
    <property type="entry name" value="Multidrug efflux transporter AcrB pore domain, PN1, PN2, PC1 and PC2 subdomains"/>
    <property type="match status" value="3"/>
</dbReference>
<feature type="transmembrane region" description="Helical" evidence="2">
    <location>
        <begin position="563"/>
        <end position="581"/>
    </location>
</feature>
<name>A0ABY3PSQ8_9CYAN</name>
<dbReference type="Pfam" id="PF00873">
    <property type="entry name" value="ACR_tran"/>
    <property type="match status" value="2"/>
</dbReference>
<feature type="transmembrane region" description="Helical" evidence="2">
    <location>
        <begin position="392"/>
        <end position="412"/>
    </location>
</feature>
<keyword evidence="2" id="KW-0472">Membrane</keyword>
<evidence type="ECO:0000256" key="1">
    <source>
        <dbReference type="SAM" id="MobiDB-lite"/>
    </source>
</evidence>
<dbReference type="InterPro" id="IPR001036">
    <property type="entry name" value="Acrflvin-R"/>
</dbReference>
<dbReference type="Gene3D" id="3.30.70.1430">
    <property type="entry name" value="Multidrug efflux transporter AcrB pore domain"/>
    <property type="match status" value="2"/>
</dbReference>
<dbReference type="Proteomes" id="UP001054846">
    <property type="component" value="Chromosome"/>
</dbReference>
<feature type="transmembrane region" description="Helical" evidence="2">
    <location>
        <begin position="1028"/>
        <end position="1053"/>
    </location>
</feature>
<organism evidence="3 4">
    <name type="scientific">Gloeobacter morelensis MG652769</name>
    <dbReference type="NCBI Taxonomy" id="2781736"/>
    <lineage>
        <taxon>Bacteria</taxon>
        <taxon>Bacillati</taxon>
        <taxon>Cyanobacteriota</taxon>
        <taxon>Cyanophyceae</taxon>
        <taxon>Gloeobacterales</taxon>
        <taxon>Gloeobacteraceae</taxon>
        <taxon>Gloeobacter</taxon>
        <taxon>Gloeobacter morelensis</taxon>
    </lineage>
</organism>
<protein>
    <submittedName>
        <fullName evidence="3">Efflux RND transporter permease subunit</fullName>
    </submittedName>
</protein>
<dbReference type="InterPro" id="IPR027463">
    <property type="entry name" value="AcrB_DN_DC_subdom"/>
</dbReference>
<reference evidence="3 4" key="1">
    <citation type="journal article" date="2021" name="Genome Biol. Evol.">
        <title>Complete Genome Sequencing of a Novel Gloeobacter Species from a Waterfall Cave in Mexico.</title>
        <authorList>
            <person name="Saw J.H."/>
            <person name="Cardona T."/>
            <person name="Montejano G."/>
        </authorList>
    </citation>
    <scope>NUCLEOTIDE SEQUENCE [LARGE SCALE GENOMIC DNA]</scope>
    <source>
        <strain evidence="3">MG652769</strain>
    </source>
</reference>
<keyword evidence="2" id="KW-1133">Transmembrane helix</keyword>
<dbReference type="Gene3D" id="1.20.1640.10">
    <property type="entry name" value="Multidrug efflux transporter AcrB transmembrane domain"/>
    <property type="match status" value="2"/>
</dbReference>
<feature type="transmembrane region" description="Helical" evidence="2">
    <location>
        <begin position="366"/>
        <end position="385"/>
    </location>
</feature>
<dbReference type="Gene3D" id="3.30.2090.10">
    <property type="entry name" value="Multidrug efflux transporter AcrB TolC docking domain, DN and DC subdomains"/>
    <property type="match status" value="2"/>
</dbReference>
<dbReference type="Gene3D" id="3.30.70.1320">
    <property type="entry name" value="Multidrug efflux transporter AcrB pore domain like"/>
    <property type="match status" value="1"/>
</dbReference>
<dbReference type="PANTHER" id="PTHR32063">
    <property type="match status" value="1"/>
</dbReference>
<dbReference type="PANTHER" id="PTHR32063:SF16">
    <property type="entry name" value="CATION EFFLUX SYSTEM (ACRB_ACRD_ACRF FAMILY)"/>
    <property type="match status" value="1"/>
</dbReference>
<feature type="compositionally biased region" description="Pro residues" evidence="1">
    <location>
        <begin position="1061"/>
        <end position="1074"/>
    </location>
</feature>
<dbReference type="PRINTS" id="PR00702">
    <property type="entry name" value="ACRIFLAVINRP"/>
</dbReference>
<feature type="transmembrane region" description="Helical" evidence="2">
    <location>
        <begin position="418"/>
        <end position="439"/>
    </location>
</feature>
<dbReference type="EMBL" id="CP063845">
    <property type="protein sequence ID" value="UFP96735.1"/>
    <property type="molecule type" value="Genomic_DNA"/>
</dbReference>
<feature type="transmembrane region" description="Helical" evidence="2">
    <location>
        <begin position="20"/>
        <end position="42"/>
    </location>
</feature>
<feature type="transmembrane region" description="Helical" evidence="2">
    <location>
        <begin position="929"/>
        <end position="950"/>
    </location>
</feature>
<dbReference type="RefSeq" id="WP_230844071.1">
    <property type="nucleotide sequence ID" value="NZ_CP063845.1"/>
</dbReference>
<evidence type="ECO:0000256" key="2">
    <source>
        <dbReference type="SAM" id="Phobius"/>
    </source>
</evidence>
<proteinExistence type="predicted"/>
<feature type="transmembrane region" description="Helical" evidence="2">
    <location>
        <begin position="956"/>
        <end position="982"/>
    </location>
</feature>
<keyword evidence="4" id="KW-1185">Reference proteome</keyword>